<sequence>MTIALVVGASRGLGLELAKILHHRNFQVFATSRSPAAHIRKELGPDFPQEINIIPNIDLTQRDAGERIVSYLKGDLGLGVGLGETRKLDLVIMNAGVFKADTLENPNWEDLLEMHKVVSIAPLMVASNLYNSSLFATPSKFVIITSEGGSIALRTKQEGGGNYGHHSSKAAANMVGKLLSNDLYDRQVTVGLIHPGFMKTDMTKGVGYDEFYDSGGAVEPSEAAETTVEFIMKKLSHDLSGTFYAPRGPRDIGQAERVLIPVMGKELPTPLPLPW</sequence>
<dbReference type="Proteomes" id="UP001150238">
    <property type="component" value="Unassembled WGS sequence"/>
</dbReference>
<gene>
    <name evidence="1" type="ORF">C8J55DRAFT_442931</name>
</gene>
<dbReference type="InterPro" id="IPR052184">
    <property type="entry name" value="SDR_enzymes"/>
</dbReference>
<dbReference type="InterPro" id="IPR036291">
    <property type="entry name" value="NAD(P)-bd_dom_sf"/>
</dbReference>
<reference evidence="1" key="2">
    <citation type="journal article" date="2023" name="Proc. Natl. Acad. Sci. U.S.A.">
        <title>A global phylogenomic analysis of the shiitake genus Lentinula.</title>
        <authorList>
            <person name="Sierra-Patev S."/>
            <person name="Min B."/>
            <person name="Naranjo-Ortiz M."/>
            <person name="Looney B."/>
            <person name="Konkel Z."/>
            <person name="Slot J.C."/>
            <person name="Sakamoto Y."/>
            <person name="Steenwyk J.L."/>
            <person name="Rokas A."/>
            <person name="Carro J."/>
            <person name="Camarero S."/>
            <person name="Ferreira P."/>
            <person name="Molpeceres G."/>
            <person name="Ruiz-Duenas F.J."/>
            <person name="Serrano A."/>
            <person name="Henrissat B."/>
            <person name="Drula E."/>
            <person name="Hughes K.W."/>
            <person name="Mata J.L."/>
            <person name="Ishikawa N.K."/>
            <person name="Vargas-Isla R."/>
            <person name="Ushijima S."/>
            <person name="Smith C.A."/>
            <person name="Donoghue J."/>
            <person name="Ahrendt S."/>
            <person name="Andreopoulos W."/>
            <person name="He G."/>
            <person name="LaButti K."/>
            <person name="Lipzen A."/>
            <person name="Ng V."/>
            <person name="Riley R."/>
            <person name="Sandor L."/>
            <person name="Barry K."/>
            <person name="Martinez A.T."/>
            <person name="Xiao Y."/>
            <person name="Gibbons J.G."/>
            <person name="Terashima K."/>
            <person name="Grigoriev I.V."/>
            <person name="Hibbett D."/>
        </authorList>
    </citation>
    <scope>NUCLEOTIDE SEQUENCE</scope>
    <source>
        <strain evidence="1">Sp2 HRB7682 ss15</strain>
    </source>
</reference>
<dbReference type="PRINTS" id="PR00081">
    <property type="entry name" value="GDHRDH"/>
</dbReference>
<evidence type="ECO:0000313" key="1">
    <source>
        <dbReference type="EMBL" id="KAJ4464010.1"/>
    </source>
</evidence>
<organism evidence="1 2">
    <name type="scientific">Lentinula lateritia</name>
    <dbReference type="NCBI Taxonomy" id="40482"/>
    <lineage>
        <taxon>Eukaryota</taxon>
        <taxon>Fungi</taxon>
        <taxon>Dikarya</taxon>
        <taxon>Basidiomycota</taxon>
        <taxon>Agaricomycotina</taxon>
        <taxon>Agaricomycetes</taxon>
        <taxon>Agaricomycetidae</taxon>
        <taxon>Agaricales</taxon>
        <taxon>Marasmiineae</taxon>
        <taxon>Omphalotaceae</taxon>
        <taxon>Lentinula</taxon>
    </lineage>
</organism>
<name>A0A9W9DDP0_9AGAR</name>
<dbReference type="EMBL" id="JANVFS010000063">
    <property type="protein sequence ID" value="KAJ4464010.1"/>
    <property type="molecule type" value="Genomic_DNA"/>
</dbReference>
<dbReference type="PANTHER" id="PTHR45458">
    <property type="entry name" value="SHORT-CHAIN DEHYDROGENASE/REDUCTASE SDR"/>
    <property type="match status" value="1"/>
</dbReference>
<dbReference type="InterPro" id="IPR002347">
    <property type="entry name" value="SDR_fam"/>
</dbReference>
<dbReference type="SUPFAM" id="SSF51735">
    <property type="entry name" value="NAD(P)-binding Rossmann-fold domains"/>
    <property type="match status" value="1"/>
</dbReference>
<accession>A0A9W9DDP0</accession>
<dbReference type="Gene3D" id="3.40.50.720">
    <property type="entry name" value="NAD(P)-binding Rossmann-like Domain"/>
    <property type="match status" value="1"/>
</dbReference>
<dbReference type="GO" id="GO:0016616">
    <property type="term" value="F:oxidoreductase activity, acting on the CH-OH group of donors, NAD or NADP as acceptor"/>
    <property type="evidence" value="ECO:0007669"/>
    <property type="project" value="TreeGrafter"/>
</dbReference>
<dbReference type="PANTHER" id="PTHR45458:SF2">
    <property type="entry name" value="OXIDOREDUCTASE, SHORT CHAIN DEHYDROGENASE_REDUCTASE FAMILY SUPERFAMILY (AFU_ORTHOLOGUE AFUA_3G13450)"/>
    <property type="match status" value="1"/>
</dbReference>
<evidence type="ECO:0000313" key="2">
    <source>
        <dbReference type="Proteomes" id="UP001150238"/>
    </source>
</evidence>
<proteinExistence type="predicted"/>
<protein>
    <submittedName>
        <fullName evidence="1">Oxidoreductase</fullName>
    </submittedName>
</protein>
<dbReference type="AlphaFoldDB" id="A0A9W9DDP0"/>
<comment type="caution">
    <text evidence="1">The sequence shown here is derived from an EMBL/GenBank/DDBJ whole genome shotgun (WGS) entry which is preliminary data.</text>
</comment>
<dbReference type="Pfam" id="PF00106">
    <property type="entry name" value="adh_short"/>
    <property type="match status" value="1"/>
</dbReference>
<reference evidence="1" key="1">
    <citation type="submission" date="2022-08" db="EMBL/GenBank/DDBJ databases">
        <authorList>
            <consortium name="DOE Joint Genome Institute"/>
            <person name="Min B."/>
            <person name="Riley R."/>
            <person name="Sierra-Patev S."/>
            <person name="Naranjo-Ortiz M."/>
            <person name="Looney B."/>
            <person name="Konkel Z."/>
            <person name="Slot J.C."/>
            <person name="Sakamoto Y."/>
            <person name="Steenwyk J.L."/>
            <person name="Rokas A."/>
            <person name="Carro J."/>
            <person name="Camarero S."/>
            <person name="Ferreira P."/>
            <person name="Molpeceres G."/>
            <person name="Ruiz-Duenas F.J."/>
            <person name="Serrano A."/>
            <person name="Henrissat B."/>
            <person name="Drula E."/>
            <person name="Hughes K.W."/>
            <person name="Mata J.L."/>
            <person name="Ishikawa N.K."/>
            <person name="Vargas-Isla R."/>
            <person name="Ushijima S."/>
            <person name="Smith C.A."/>
            <person name="Ahrendt S."/>
            <person name="Andreopoulos W."/>
            <person name="He G."/>
            <person name="Labutti K."/>
            <person name="Lipzen A."/>
            <person name="Ng V."/>
            <person name="Sandor L."/>
            <person name="Barry K."/>
            <person name="Martinez A.T."/>
            <person name="Xiao Y."/>
            <person name="Gibbons J.G."/>
            <person name="Terashima K."/>
            <person name="Hibbett D.S."/>
            <person name="Grigoriev I.V."/>
        </authorList>
    </citation>
    <scope>NUCLEOTIDE SEQUENCE</scope>
    <source>
        <strain evidence="1">Sp2 HRB7682 ss15</strain>
    </source>
</reference>